<keyword evidence="6" id="KW-0472">Membrane</keyword>
<dbReference type="GeneID" id="20328704"/>
<dbReference type="RefSeq" id="XP_009172383.1">
    <property type="nucleotide sequence ID" value="XM_009174119.1"/>
</dbReference>
<keyword evidence="4" id="KW-0067">ATP-binding</keyword>
<dbReference type="InterPro" id="IPR003961">
    <property type="entry name" value="FN3_dom"/>
</dbReference>
<evidence type="ECO:0000256" key="4">
    <source>
        <dbReference type="ARBA" id="ARBA00022840"/>
    </source>
</evidence>
<evidence type="ECO:0000313" key="9">
    <source>
        <dbReference type="Proteomes" id="UP000054324"/>
    </source>
</evidence>
<dbReference type="Gene3D" id="2.60.40.1770">
    <property type="entry name" value="ephrin a2 ectodomain"/>
    <property type="match status" value="1"/>
</dbReference>
<dbReference type="GO" id="GO:0030425">
    <property type="term" value="C:dendrite"/>
    <property type="evidence" value="ECO:0007669"/>
    <property type="project" value="TreeGrafter"/>
</dbReference>
<evidence type="ECO:0000256" key="6">
    <source>
        <dbReference type="ARBA" id="ARBA00023136"/>
    </source>
</evidence>
<dbReference type="CDD" id="cd00063">
    <property type="entry name" value="FN3"/>
    <property type="match status" value="1"/>
</dbReference>
<keyword evidence="9" id="KW-1185">Reference proteome</keyword>
<dbReference type="CTD" id="20328704"/>
<reference evidence="8 9" key="1">
    <citation type="submission" date="2013-11" db="EMBL/GenBank/DDBJ databases">
        <title>Opisthorchis viverrini - life in the bile duct.</title>
        <authorList>
            <person name="Young N.D."/>
            <person name="Nagarajan N."/>
            <person name="Lin S.J."/>
            <person name="Korhonen P.K."/>
            <person name="Jex A.R."/>
            <person name="Hall R.S."/>
            <person name="Safavi-Hemami H."/>
            <person name="Kaewkong W."/>
            <person name="Bertrand D."/>
            <person name="Gao S."/>
            <person name="Seet Q."/>
            <person name="Wongkham S."/>
            <person name="Teh B.T."/>
            <person name="Wongkham C."/>
            <person name="Intapan P.M."/>
            <person name="Maleewong W."/>
            <person name="Yang X."/>
            <person name="Hu M."/>
            <person name="Wang Z."/>
            <person name="Hofmann A."/>
            <person name="Sternberg P.W."/>
            <person name="Tan P."/>
            <person name="Wang J."/>
            <person name="Gasser R.B."/>
        </authorList>
    </citation>
    <scope>NUCLEOTIDE SEQUENCE [LARGE SCALE GENOMIC DNA]</scope>
</reference>
<dbReference type="SUPFAM" id="SSF57184">
    <property type="entry name" value="Growth factor receptor domain"/>
    <property type="match status" value="1"/>
</dbReference>
<dbReference type="EMBL" id="KL596831">
    <property type="protein sequence ID" value="KER23871.1"/>
    <property type="molecule type" value="Genomic_DNA"/>
</dbReference>
<dbReference type="Gene3D" id="2.60.40.10">
    <property type="entry name" value="Immunoglobulins"/>
    <property type="match status" value="1"/>
</dbReference>
<dbReference type="Gene3D" id="2.10.50.10">
    <property type="entry name" value="Tumor Necrosis Factor Receptor, subunit A, domain 2"/>
    <property type="match status" value="1"/>
</dbReference>
<evidence type="ECO:0000256" key="1">
    <source>
        <dbReference type="ARBA" id="ARBA00004167"/>
    </source>
</evidence>
<name>A0A074Z9G0_OPIVI</name>
<keyword evidence="3" id="KW-0547">Nucleotide-binding</keyword>
<dbReference type="GO" id="GO:0005886">
    <property type="term" value="C:plasma membrane"/>
    <property type="evidence" value="ECO:0007669"/>
    <property type="project" value="TreeGrafter"/>
</dbReference>
<evidence type="ECO:0000256" key="3">
    <source>
        <dbReference type="ARBA" id="ARBA00022741"/>
    </source>
</evidence>
<dbReference type="InterPro" id="IPR050449">
    <property type="entry name" value="Ephrin_rcpt_TKs"/>
</dbReference>
<dbReference type="PANTHER" id="PTHR46877">
    <property type="entry name" value="EPH RECEPTOR A5"/>
    <property type="match status" value="1"/>
</dbReference>
<protein>
    <submittedName>
        <fullName evidence="8">Uncharacterized protein</fullName>
    </submittedName>
</protein>
<dbReference type="GO" id="GO:0005524">
    <property type="term" value="F:ATP binding"/>
    <property type="evidence" value="ECO:0007669"/>
    <property type="project" value="UniProtKB-KW"/>
</dbReference>
<gene>
    <name evidence="8" type="ORF">T265_14538</name>
</gene>
<dbReference type="InterPro" id="IPR036116">
    <property type="entry name" value="FN3_sf"/>
</dbReference>
<dbReference type="Pfam" id="PF25599">
    <property type="entry name" value="Ephrin_CRD"/>
    <property type="match status" value="1"/>
</dbReference>
<dbReference type="STRING" id="6198.A0A074Z9G0"/>
<keyword evidence="2" id="KW-0812">Transmembrane</keyword>
<dbReference type="SUPFAM" id="SSF49265">
    <property type="entry name" value="Fibronectin type III"/>
    <property type="match status" value="1"/>
</dbReference>
<dbReference type="Proteomes" id="UP000054324">
    <property type="component" value="Unassembled WGS sequence"/>
</dbReference>
<dbReference type="GO" id="GO:0007411">
    <property type="term" value="P:axon guidance"/>
    <property type="evidence" value="ECO:0007669"/>
    <property type="project" value="TreeGrafter"/>
</dbReference>
<keyword evidence="5" id="KW-1133">Transmembrane helix</keyword>
<comment type="subcellular location">
    <subcellularLocation>
        <location evidence="1">Membrane</location>
        <topology evidence="1">Single-pass membrane protein</topology>
    </subcellularLocation>
</comment>
<proteinExistence type="predicted"/>
<dbReference type="InterPro" id="IPR013783">
    <property type="entry name" value="Ig-like_fold"/>
</dbReference>
<evidence type="ECO:0000256" key="5">
    <source>
        <dbReference type="ARBA" id="ARBA00022989"/>
    </source>
</evidence>
<evidence type="ECO:0000313" key="8">
    <source>
        <dbReference type="EMBL" id="KER23871.1"/>
    </source>
</evidence>
<keyword evidence="7" id="KW-0675">Receptor</keyword>
<dbReference type="PANTHER" id="PTHR46877:SF19">
    <property type="entry name" value="RECEPTOR PROTEIN-TYROSINE KINASE"/>
    <property type="match status" value="1"/>
</dbReference>
<dbReference type="InterPro" id="IPR009030">
    <property type="entry name" value="Growth_fac_rcpt_cys_sf"/>
</dbReference>
<organism evidence="8 9">
    <name type="scientific">Opisthorchis viverrini</name>
    <name type="common">Southeast Asian liver fluke</name>
    <dbReference type="NCBI Taxonomy" id="6198"/>
    <lineage>
        <taxon>Eukaryota</taxon>
        <taxon>Metazoa</taxon>
        <taxon>Spiralia</taxon>
        <taxon>Lophotrochozoa</taxon>
        <taxon>Platyhelminthes</taxon>
        <taxon>Trematoda</taxon>
        <taxon>Digenea</taxon>
        <taxon>Opisthorchiida</taxon>
        <taxon>Opisthorchiata</taxon>
        <taxon>Opisthorchiidae</taxon>
        <taxon>Opisthorchis</taxon>
    </lineage>
</organism>
<evidence type="ECO:0000256" key="2">
    <source>
        <dbReference type="ARBA" id="ARBA00022692"/>
    </source>
</evidence>
<dbReference type="GO" id="GO:0005005">
    <property type="term" value="F:transmembrane-ephrin receptor activity"/>
    <property type="evidence" value="ECO:0007669"/>
    <property type="project" value="TreeGrafter"/>
</dbReference>
<dbReference type="OrthoDB" id="7934525at2759"/>
<evidence type="ECO:0000256" key="7">
    <source>
        <dbReference type="ARBA" id="ARBA00023170"/>
    </source>
</evidence>
<dbReference type="KEGG" id="ovi:T265_14538"/>
<accession>A0A074Z9G0</accession>
<dbReference type="AlphaFoldDB" id="A0A074Z9G0"/>
<sequence length="711" mass="80443">MSFTRSETRVRGSAIFWCEITRVNLIEFPETPSGHTGELQSIEGRCIDGAVQLNNSKVTNQAFCLPNGKWRLYSDAHCVCNAGYELHSGGQRCEAESIVCDVLRQLNVLHQAASFFGRYDIRDIVILAYICNVLICSRSLANSPQTFGEYSRIPSHTLRCEVKRIMLCLLGIASDMYKQYSFNCHTLSVPNCHATRRKHGTGILPGCPSLDMGSREAKVAENSLTAHDRFRSFWGSSVQYRSLCKPYVPLETKLHDISEYTLIRKLIWFFERFTWNPAESLAFDVSRQLNTEGGSIFTVPLSVEGQVSGLEVEAVQLNCYSKYCAQRSKRSALLHIGEQFWSLIISLTRCFRGPVKRIKWNNLRTFPEFFASFISANFRVIRKQVFGCSEDTSIRENIQHHRLRWLDHVLRMSKHRIPRRVLFSVPPSGWRKPRGGQYMTWQKGVKEITKSLGVVGVVRLPGWGPPCAQGTYKVAIGNSNCLLCPMNSISSGPGQVTCDCLPGYFRMGIGTLETEAGSCYGPPSAPEQLQTTKINGTSVTLRWQKPLQNGGLNDTYYNVMCQECDVSSLLYKPGSGRSLRVSVNIIFSLNPNWTSFEKFTHLRINSVFTKDTTESLVYAIPQLNMLHTSQFMYGKQTDLQLSVFLKNYDYDEVTSDTSKCCLTTQRKIVQVFIKGTIHKIAENSSTAHDWFRPSWGSADRRSPRVSVNLMF</sequence>